<dbReference type="STRING" id="1093900.A0A507AQU3"/>
<organism evidence="2 3">
    <name type="scientific">Thyridium curvatum</name>
    <dbReference type="NCBI Taxonomy" id="1093900"/>
    <lineage>
        <taxon>Eukaryota</taxon>
        <taxon>Fungi</taxon>
        <taxon>Dikarya</taxon>
        <taxon>Ascomycota</taxon>
        <taxon>Pezizomycotina</taxon>
        <taxon>Sordariomycetes</taxon>
        <taxon>Sordariomycetidae</taxon>
        <taxon>Thyridiales</taxon>
        <taxon>Thyridiaceae</taxon>
        <taxon>Thyridium</taxon>
    </lineage>
</organism>
<dbReference type="GeneID" id="41978290"/>
<dbReference type="EMBL" id="SKBQ01000092">
    <property type="protein sequence ID" value="TPX07249.1"/>
    <property type="molecule type" value="Genomic_DNA"/>
</dbReference>
<evidence type="ECO:0000256" key="1">
    <source>
        <dbReference type="SAM" id="MobiDB-lite"/>
    </source>
</evidence>
<gene>
    <name evidence="2" type="ORF">E0L32_010843</name>
</gene>
<dbReference type="InParanoid" id="A0A507AQU3"/>
<reference evidence="2 3" key="1">
    <citation type="submission" date="2019-06" db="EMBL/GenBank/DDBJ databases">
        <title>Draft genome sequence of the filamentous fungus Phialemoniopsis curvata isolated from diesel fuel.</title>
        <authorList>
            <person name="Varaljay V.A."/>
            <person name="Lyon W.J."/>
            <person name="Crouch A.L."/>
            <person name="Drake C.E."/>
            <person name="Hollomon J.M."/>
            <person name="Nadeau L.J."/>
            <person name="Nunn H.S."/>
            <person name="Stevenson B.S."/>
            <person name="Bojanowski C.L."/>
            <person name="Crookes-Goodson W.J."/>
        </authorList>
    </citation>
    <scope>NUCLEOTIDE SEQUENCE [LARGE SCALE GENOMIC DNA]</scope>
    <source>
        <strain evidence="2 3">D216</strain>
    </source>
</reference>
<dbReference type="Proteomes" id="UP000319257">
    <property type="component" value="Unassembled WGS sequence"/>
</dbReference>
<evidence type="ECO:0000313" key="2">
    <source>
        <dbReference type="EMBL" id="TPX07249.1"/>
    </source>
</evidence>
<name>A0A507AQU3_9PEZI</name>
<dbReference type="OrthoDB" id="5336357at2759"/>
<accession>A0A507AQU3</accession>
<proteinExistence type="predicted"/>
<comment type="caution">
    <text evidence="2">The sequence shown here is derived from an EMBL/GenBank/DDBJ whole genome shotgun (WGS) entry which is preliminary data.</text>
</comment>
<keyword evidence="3" id="KW-1185">Reference proteome</keyword>
<sequence>MLLKRKRSESELSMTSTVSSAFSSPPRPDSSIFSFSSPSPFAQPSLFSSSSSCRAPAHLHSRTLKRFRDNRPSEAEVHHLLYSGAAAPQQHHHQPATPEASDMAPPAPTPATRTQRSLHSFWNIPGSAPAPPSSSMAASSSSQAMRQASPTSCEDCGVALGSGSAAAAAYADDGAMDVDGEGCSERAAEGRSCSACGKAVCFSCSVSNLGEEARCLACAGRKVWVGGTGWTVASGVC</sequence>
<feature type="region of interest" description="Disordered" evidence="1">
    <location>
        <begin position="1"/>
        <end position="36"/>
    </location>
</feature>
<feature type="compositionally biased region" description="Low complexity" evidence="1">
    <location>
        <begin position="86"/>
        <end position="100"/>
    </location>
</feature>
<feature type="compositionally biased region" description="Low complexity" evidence="1">
    <location>
        <begin position="13"/>
        <end position="36"/>
    </location>
</feature>
<feature type="region of interest" description="Disordered" evidence="1">
    <location>
        <begin position="86"/>
        <end position="144"/>
    </location>
</feature>
<dbReference type="AlphaFoldDB" id="A0A507AQU3"/>
<protein>
    <submittedName>
        <fullName evidence="2">Uncharacterized protein</fullName>
    </submittedName>
</protein>
<feature type="compositionally biased region" description="Low complexity" evidence="1">
    <location>
        <begin position="133"/>
        <end position="144"/>
    </location>
</feature>
<dbReference type="RefSeq" id="XP_030988960.1">
    <property type="nucleotide sequence ID" value="XM_031133505.1"/>
</dbReference>
<evidence type="ECO:0000313" key="3">
    <source>
        <dbReference type="Proteomes" id="UP000319257"/>
    </source>
</evidence>